<organism evidence="1 2">
    <name type="scientific">Lacrimispora xylanolytica</name>
    <dbReference type="NCBI Taxonomy" id="29375"/>
    <lineage>
        <taxon>Bacteria</taxon>
        <taxon>Bacillati</taxon>
        <taxon>Bacillota</taxon>
        <taxon>Clostridia</taxon>
        <taxon>Lachnospirales</taxon>
        <taxon>Lachnospiraceae</taxon>
        <taxon>Lacrimispora</taxon>
    </lineage>
</organism>
<reference evidence="1" key="1">
    <citation type="submission" date="2022-11" db="EMBL/GenBank/DDBJ databases">
        <title>Lacrimispora xylanolytica sy1, complete genome.</title>
        <authorList>
            <person name="Choi S."/>
        </authorList>
    </citation>
    <scope>NUCLEOTIDE SEQUENCE</scope>
    <source>
        <strain evidence="1">Sy1</strain>
    </source>
</reference>
<protein>
    <submittedName>
        <fullName evidence="1">DUF6179 domain-containing protein</fullName>
    </submittedName>
</protein>
<sequence length="283" mass="32596">MNINTEDILPLMGELAAKYTSKESTSITYEKASQLMEAILYCIREYEDHQPEGEEILAVDHNMDVKTAYQLGYERVLRKVKDTQKQYNEMIENFRSYGNRCYYDTFVKGIPGFFLYYDPRFQPQNHILTLDYPVLSSIEGLCGADAMKVYVNSGYLEQIFLKSIPEEYVRHVLKAYSGDCDDLIINLAAITERNLLGGWIAGKQINTRGYTEKERKRVYAFVNQTSRETIEAVCKEGILKLIHYLSPGNMELVKYLMLDIPDFSFELKNAAEHGHLESVLAVK</sequence>
<evidence type="ECO:0000313" key="2">
    <source>
        <dbReference type="Proteomes" id="UP001163115"/>
    </source>
</evidence>
<proteinExistence type="predicted"/>
<name>A0ABY7ADT8_9FIRM</name>
<evidence type="ECO:0000313" key="1">
    <source>
        <dbReference type="EMBL" id="WAJ24617.1"/>
    </source>
</evidence>
<gene>
    <name evidence="1" type="ORF">OW255_03645</name>
</gene>
<dbReference type="Pfam" id="PF19677">
    <property type="entry name" value="DUF6179"/>
    <property type="match status" value="1"/>
</dbReference>
<dbReference type="RefSeq" id="WP_268115664.1">
    <property type="nucleotide sequence ID" value="NZ_CP113524.1"/>
</dbReference>
<accession>A0ABY7ADT8</accession>
<dbReference type="InterPro" id="IPR045751">
    <property type="entry name" value="DUF6179"/>
</dbReference>
<keyword evidence="2" id="KW-1185">Reference proteome</keyword>
<dbReference type="Proteomes" id="UP001163115">
    <property type="component" value="Chromosome"/>
</dbReference>
<dbReference type="EMBL" id="CP113524">
    <property type="protein sequence ID" value="WAJ24617.1"/>
    <property type="molecule type" value="Genomic_DNA"/>
</dbReference>